<protein>
    <recommendedName>
        <fullName evidence="8">RpiR family transcriptional regulator</fullName>
    </recommendedName>
</protein>
<name>A0A2A6F9A8_9HYPH</name>
<dbReference type="InterPro" id="IPR000281">
    <property type="entry name" value="HTH_RpiR"/>
</dbReference>
<sequence length="314" mass="33936">MMAAHSKRTSCMTEPRQLSDLQQSDLLERIQERYGTLRKSERIVADFLRNNAGKRLDSSITELGRNLGVSEATISRVSRALGYEGYPDMKLSLAEGARSRRSFVNIPLEIDDSDSLIVTSGKLASLLISGLEGTHRMLDAQRLELAVEALRKARKIVFVGVGGAAAICDEAAHLFMKAGFDATSYRDGYTQTIVAATLQPDDVMIGVSHTGTTETVTGALLLAREKKATTIAITSNAASDVAKAANVSLTTWGASPQLVPLHGDFLEGRISQLFLIDLLYVGTLFRMGEKTAESLRTTGTALEKRYRHGGNSAA</sequence>
<dbReference type="InterPro" id="IPR009057">
    <property type="entry name" value="Homeodomain-like_sf"/>
</dbReference>
<evidence type="ECO:0000256" key="2">
    <source>
        <dbReference type="ARBA" id="ARBA00023125"/>
    </source>
</evidence>
<dbReference type="GO" id="GO:0003700">
    <property type="term" value="F:DNA-binding transcription factor activity"/>
    <property type="evidence" value="ECO:0007669"/>
    <property type="project" value="InterPro"/>
</dbReference>
<dbReference type="InterPro" id="IPR047640">
    <property type="entry name" value="RpiR-like"/>
</dbReference>
<comment type="caution">
    <text evidence="6">The sequence shown here is derived from an EMBL/GenBank/DDBJ whole genome shotgun (WGS) entry which is preliminary data.</text>
</comment>
<dbReference type="InterPro" id="IPR036388">
    <property type="entry name" value="WH-like_DNA-bd_sf"/>
</dbReference>
<gene>
    <name evidence="6" type="ORF">CN311_24225</name>
</gene>
<evidence type="ECO:0000313" key="7">
    <source>
        <dbReference type="Proteomes" id="UP000219182"/>
    </source>
</evidence>
<dbReference type="GO" id="GO:1901135">
    <property type="term" value="P:carbohydrate derivative metabolic process"/>
    <property type="evidence" value="ECO:0007669"/>
    <property type="project" value="InterPro"/>
</dbReference>
<dbReference type="Proteomes" id="UP000219182">
    <property type="component" value="Unassembled WGS sequence"/>
</dbReference>
<organism evidence="6 7">
    <name type="scientific">Mesorhizobium sanjuanii</name>
    <dbReference type="NCBI Taxonomy" id="2037900"/>
    <lineage>
        <taxon>Bacteria</taxon>
        <taxon>Pseudomonadati</taxon>
        <taxon>Pseudomonadota</taxon>
        <taxon>Alphaproteobacteria</taxon>
        <taxon>Hyphomicrobiales</taxon>
        <taxon>Phyllobacteriaceae</taxon>
        <taxon>Mesorhizobium</taxon>
    </lineage>
</organism>
<proteinExistence type="predicted"/>
<evidence type="ECO:0000256" key="1">
    <source>
        <dbReference type="ARBA" id="ARBA00023015"/>
    </source>
</evidence>
<evidence type="ECO:0000259" key="4">
    <source>
        <dbReference type="PROSITE" id="PS51071"/>
    </source>
</evidence>
<accession>A0A2A6F9A8</accession>
<dbReference type="GO" id="GO:0003677">
    <property type="term" value="F:DNA binding"/>
    <property type="evidence" value="ECO:0007669"/>
    <property type="project" value="UniProtKB-KW"/>
</dbReference>
<dbReference type="PROSITE" id="PS51464">
    <property type="entry name" value="SIS"/>
    <property type="match status" value="1"/>
</dbReference>
<dbReference type="SUPFAM" id="SSF53697">
    <property type="entry name" value="SIS domain"/>
    <property type="match status" value="1"/>
</dbReference>
<keyword evidence="7" id="KW-1185">Reference proteome</keyword>
<dbReference type="Gene3D" id="3.40.50.10490">
    <property type="entry name" value="Glucose-6-phosphate isomerase like protein, domain 1"/>
    <property type="match status" value="1"/>
</dbReference>
<dbReference type="Gene3D" id="1.10.10.10">
    <property type="entry name" value="Winged helix-like DNA-binding domain superfamily/Winged helix DNA-binding domain"/>
    <property type="match status" value="1"/>
</dbReference>
<evidence type="ECO:0000313" key="6">
    <source>
        <dbReference type="EMBL" id="PDQ18519.1"/>
    </source>
</evidence>
<dbReference type="AlphaFoldDB" id="A0A2A6F9A8"/>
<evidence type="ECO:0008006" key="8">
    <source>
        <dbReference type="Google" id="ProtNLM"/>
    </source>
</evidence>
<keyword evidence="3" id="KW-0804">Transcription</keyword>
<feature type="domain" description="HTH rpiR-type" evidence="4">
    <location>
        <begin position="24"/>
        <end position="100"/>
    </location>
</feature>
<dbReference type="PANTHER" id="PTHR30514:SF1">
    <property type="entry name" value="HTH-TYPE TRANSCRIPTIONAL REGULATOR HEXR-RELATED"/>
    <property type="match status" value="1"/>
</dbReference>
<dbReference type="InterPro" id="IPR035472">
    <property type="entry name" value="RpiR-like_SIS"/>
</dbReference>
<evidence type="ECO:0000259" key="5">
    <source>
        <dbReference type="PROSITE" id="PS51464"/>
    </source>
</evidence>
<dbReference type="PROSITE" id="PS51071">
    <property type="entry name" value="HTH_RPIR"/>
    <property type="match status" value="1"/>
</dbReference>
<dbReference type="Pfam" id="PF01418">
    <property type="entry name" value="HTH_6"/>
    <property type="match status" value="1"/>
</dbReference>
<dbReference type="PANTHER" id="PTHR30514">
    <property type="entry name" value="GLUCOKINASE"/>
    <property type="match status" value="1"/>
</dbReference>
<reference evidence="6 7" key="1">
    <citation type="submission" date="2017-09" db="EMBL/GenBank/DDBJ databases">
        <title>Mesorhizobum sanjuanii sp. nov. isolated from nodules of Lotus tenuis in saline-alkaline lowlands of Flooding Pampa.</title>
        <authorList>
            <person name="Sannazzaro A.I."/>
            <person name="Torres Tejerizo G.A."/>
            <person name="Fontana F."/>
            <person name="Cumpa Velazquez L.M."/>
            <person name="Hansen L."/>
            <person name="Pistorio M."/>
            <person name="Estrella M.J."/>
        </authorList>
    </citation>
    <scope>NUCLEOTIDE SEQUENCE [LARGE SCALE GENOMIC DNA]</scope>
    <source>
        <strain evidence="6 7">BSA136</strain>
    </source>
</reference>
<feature type="domain" description="SIS" evidence="5">
    <location>
        <begin position="146"/>
        <end position="289"/>
    </location>
</feature>
<dbReference type="GO" id="GO:0097367">
    <property type="term" value="F:carbohydrate derivative binding"/>
    <property type="evidence" value="ECO:0007669"/>
    <property type="project" value="InterPro"/>
</dbReference>
<dbReference type="CDD" id="cd05013">
    <property type="entry name" value="SIS_RpiR"/>
    <property type="match status" value="1"/>
</dbReference>
<keyword evidence="2" id="KW-0238">DNA-binding</keyword>
<dbReference type="Pfam" id="PF01380">
    <property type="entry name" value="SIS"/>
    <property type="match status" value="1"/>
</dbReference>
<dbReference type="InterPro" id="IPR001347">
    <property type="entry name" value="SIS_dom"/>
</dbReference>
<evidence type="ECO:0000256" key="3">
    <source>
        <dbReference type="ARBA" id="ARBA00023163"/>
    </source>
</evidence>
<dbReference type="SUPFAM" id="SSF46689">
    <property type="entry name" value="Homeodomain-like"/>
    <property type="match status" value="1"/>
</dbReference>
<dbReference type="EMBL" id="NWQG01000180">
    <property type="protein sequence ID" value="PDQ18519.1"/>
    <property type="molecule type" value="Genomic_DNA"/>
</dbReference>
<dbReference type="InterPro" id="IPR046348">
    <property type="entry name" value="SIS_dom_sf"/>
</dbReference>
<keyword evidence="1" id="KW-0805">Transcription regulation</keyword>